<evidence type="ECO:0000313" key="2">
    <source>
        <dbReference type="Proteomes" id="UP000680839"/>
    </source>
</evidence>
<dbReference type="RefSeq" id="WP_215622214.1">
    <property type="nucleotide sequence ID" value="NZ_CP076134.1"/>
</dbReference>
<name>A0A975NE85_9BRAD</name>
<protein>
    <submittedName>
        <fullName evidence="1">Uncharacterized protein</fullName>
    </submittedName>
</protein>
<sequence>MTAQEHPFPRVELLMNTFADWLRHRRELSEIRQMDTADFDRIASDLRVSPGVLDTLVRQGPHAADELPKMLKVLGIDEADLARTQPLVLRDMERVCALCANKRECDRDLAAGTAAEHYEEYCLNAPTIDSLERLVKQ</sequence>
<reference evidence="1" key="1">
    <citation type="submission" date="2021-06" db="EMBL/GenBank/DDBJ databases">
        <title>Bradyrhizobium sp. S2-20-1 Genome sequencing.</title>
        <authorList>
            <person name="Jin L."/>
        </authorList>
    </citation>
    <scope>NUCLEOTIDE SEQUENCE</scope>
    <source>
        <strain evidence="1">S2-20-1</strain>
    </source>
</reference>
<gene>
    <name evidence="1" type="ORF">KMZ29_01785</name>
</gene>
<evidence type="ECO:0000313" key="1">
    <source>
        <dbReference type="EMBL" id="QWG13503.1"/>
    </source>
</evidence>
<dbReference type="AlphaFoldDB" id="A0A975NE85"/>
<accession>A0A975NE85</accession>
<proteinExistence type="predicted"/>
<dbReference type="Proteomes" id="UP000680839">
    <property type="component" value="Chromosome"/>
</dbReference>
<organism evidence="1 2">
    <name type="scientific">Bradyrhizobium sediminis</name>
    <dbReference type="NCBI Taxonomy" id="2840469"/>
    <lineage>
        <taxon>Bacteria</taxon>
        <taxon>Pseudomonadati</taxon>
        <taxon>Pseudomonadota</taxon>
        <taxon>Alphaproteobacteria</taxon>
        <taxon>Hyphomicrobiales</taxon>
        <taxon>Nitrobacteraceae</taxon>
        <taxon>Bradyrhizobium</taxon>
    </lineage>
</organism>
<dbReference type="EMBL" id="CP076134">
    <property type="protein sequence ID" value="QWG13503.1"/>
    <property type="molecule type" value="Genomic_DNA"/>
</dbReference>